<name>A0A517XTG0_9BACT</name>
<dbReference type="Proteomes" id="UP000319576">
    <property type="component" value="Chromosome"/>
</dbReference>
<dbReference type="KEGG" id="uli:ETAA1_27140"/>
<evidence type="ECO:0000313" key="3">
    <source>
        <dbReference type="EMBL" id="QDU20754.1"/>
    </source>
</evidence>
<dbReference type="AlphaFoldDB" id="A0A517XTG0"/>
<dbReference type="EMBL" id="CP036273">
    <property type="protein sequence ID" value="QDU20754.1"/>
    <property type="molecule type" value="Genomic_DNA"/>
</dbReference>
<feature type="region of interest" description="Disordered" evidence="1">
    <location>
        <begin position="211"/>
        <end position="256"/>
    </location>
</feature>
<evidence type="ECO:0000256" key="1">
    <source>
        <dbReference type="SAM" id="MobiDB-lite"/>
    </source>
</evidence>
<gene>
    <name evidence="3" type="ORF">ETAA1_27140</name>
</gene>
<protein>
    <recommendedName>
        <fullName evidence="2">DUF2344 domain-containing protein</fullName>
    </recommendedName>
</protein>
<dbReference type="RefSeq" id="WP_145238841.1">
    <property type="nucleotide sequence ID" value="NZ_CP036273.1"/>
</dbReference>
<organism evidence="3 4">
    <name type="scientific">Urbifossiella limnaea</name>
    <dbReference type="NCBI Taxonomy" id="2528023"/>
    <lineage>
        <taxon>Bacteria</taxon>
        <taxon>Pseudomonadati</taxon>
        <taxon>Planctomycetota</taxon>
        <taxon>Planctomycetia</taxon>
        <taxon>Gemmatales</taxon>
        <taxon>Gemmataceae</taxon>
        <taxon>Urbifossiella</taxon>
    </lineage>
</organism>
<evidence type="ECO:0000259" key="2">
    <source>
        <dbReference type="Pfam" id="PF10105"/>
    </source>
</evidence>
<dbReference type="Pfam" id="PF10105">
    <property type="entry name" value="DUF2344"/>
    <property type="match status" value="1"/>
</dbReference>
<sequence>MLGDKFRLRFEKAGVLRLLSHHDLMRVLERMLRRAGLPFKSTAGFHPGPRVVFAQSLPLGVVGRDEVVELELTEVRDSGAVLTGLNTQAPEGLRFTRAAVVPMRTTAMPRRIVYSLPLPAERAGEAATACAALLAQDAVWVERVRPSRKGLNVRRYLRSVAVRDNTLTLDLWVTTTGTARADELLRLLGVDDLLDAGCVLERTLVELRDEAAAPLDPTDIPPDGPADTRPADPSRAIPDQPVASTSVAVPGDLAAE</sequence>
<evidence type="ECO:0000313" key="4">
    <source>
        <dbReference type="Proteomes" id="UP000319576"/>
    </source>
</evidence>
<keyword evidence="4" id="KW-1185">Reference proteome</keyword>
<proteinExistence type="predicted"/>
<reference evidence="3 4" key="1">
    <citation type="submission" date="2019-02" db="EMBL/GenBank/DDBJ databases">
        <title>Deep-cultivation of Planctomycetes and their phenomic and genomic characterization uncovers novel biology.</title>
        <authorList>
            <person name="Wiegand S."/>
            <person name="Jogler M."/>
            <person name="Boedeker C."/>
            <person name="Pinto D."/>
            <person name="Vollmers J."/>
            <person name="Rivas-Marin E."/>
            <person name="Kohn T."/>
            <person name="Peeters S.H."/>
            <person name="Heuer A."/>
            <person name="Rast P."/>
            <person name="Oberbeckmann S."/>
            <person name="Bunk B."/>
            <person name="Jeske O."/>
            <person name="Meyerdierks A."/>
            <person name="Storesund J.E."/>
            <person name="Kallscheuer N."/>
            <person name="Luecker S."/>
            <person name="Lage O.M."/>
            <person name="Pohl T."/>
            <person name="Merkel B.J."/>
            <person name="Hornburger P."/>
            <person name="Mueller R.-W."/>
            <person name="Bruemmer F."/>
            <person name="Labrenz M."/>
            <person name="Spormann A.M."/>
            <person name="Op den Camp H."/>
            <person name="Overmann J."/>
            <person name="Amann R."/>
            <person name="Jetten M.S.M."/>
            <person name="Mascher T."/>
            <person name="Medema M.H."/>
            <person name="Devos D.P."/>
            <person name="Kaster A.-K."/>
            <person name="Ovreas L."/>
            <person name="Rohde M."/>
            <person name="Galperin M.Y."/>
            <person name="Jogler C."/>
        </authorList>
    </citation>
    <scope>NUCLEOTIDE SEQUENCE [LARGE SCALE GENOMIC DNA]</scope>
    <source>
        <strain evidence="3 4">ETA_A1</strain>
    </source>
</reference>
<feature type="domain" description="DUF2344" evidence="2">
    <location>
        <begin position="5"/>
        <end position="174"/>
    </location>
</feature>
<accession>A0A517XTG0</accession>
<dbReference type="OrthoDB" id="9780488at2"/>
<dbReference type="NCBIfam" id="TIGR03936">
    <property type="entry name" value="sam_1_link_chp"/>
    <property type="match status" value="1"/>
</dbReference>
<dbReference type="InterPro" id="IPR018768">
    <property type="entry name" value="DUF2344"/>
</dbReference>